<dbReference type="OrthoDB" id="1750606at2759"/>
<comment type="caution">
    <text evidence="2">The sequence shown here is derived from an EMBL/GenBank/DDBJ whole genome shotgun (WGS) entry which is preliminary data.</text>
</comment>
<dbReference type="InterPro" id="IPR040256">
    <property type="entry name" value="At4g02000-like"/>
</dbReference>
<dbReference type="InterPro" id="IPR025558">
    <property type="entry name" value="DUF4283"/>
</dbReference>
<evidence type="ECO:0000313" key="3">
    <source>
        <dbReference type="Proteomes" id="UP000323000"/>
    </source>
</evidence>
<dbReference type="PANTHER" id="PTHR31286">
    <property type="entry name" value="GLYCINE-RICH CELL WALL STRUCTURAL PROTEIN 1.8-LIKE"/>
    <property type="match status" value="1"/>
</dbReference>
<gene>
    <name evidence="2" type="ORF">EZV62_015264</name>
</gene>
<organism evidence="2 3">
    <name type="scientific">Acer yangbiense</name>
    <dbReference type="NCBI Taxonomy" id="1000413"/>
    <lineage>
        <taxon>Eukaryota</taxon>
        <taxon>Viridiplantae</taxon>
        <taxon>Streptophyta</taxon>
        <taxon>Embryophyta</taxon>
        <taxon>Tracheophyta</taxon>
        <taxon>Spermatophyta</taxon>
        <taxon>Magnoliopsida</taxon>
        <taxon>eudicotyledons</taxon>
        <taxon>Gunneridae</taxon>
        <taxon>Pentapetalae</taxon>
        <taxon>rosids</taxon>
        <taxon>malvids</taxon>
        <taxon>Sapindales</taxon>
        <taxon>Sapindaceae</taxon>
        <taxon>Hippocastanoideae</taxon>
        <taxon>Acereae</taxon>
        <taxon>Acer</taxon>
    </lineage>
</organism>
<dbReference type="Proteomes" id="UP000323000">
    <property type="component" value="Chromosome 6"/>
</dbReference>
<sequence length="362" mass="40160">MESEDISALCASLSINSRDGPTQLLNEKLMVEAKHRLSLCVMGKVLTSKRVNREAFMRVIRKIWQVRKGMEIKSITGNTFTFHFRDAYNLERVMSCGPWSFDNALLAMERPIGKGTVESLKFNQADFSVQIHQVPLLCMTRGIGRFLGGMIGIVLEVDGGTLGDCVGKFMRVRVRVNIEKSLTRCLRVDIGDGVITTMNQKSLTFSPQNEGGFRRYDRGKDGKMKMPLERVGKERVMHDASNSLDGSSGSLQQEQRVGDVMDLWKRGASDVCASQKEGEEGDILMSNGTESGSINADEVVDVMCTQGNMGKCELAHLLAQESESIIVVECLEPNVHLRLVVNQIEERPILVCLINSQPELGT</sequence>
<reference evidence="3" key="1">
    <citation type="journal article" date="2019" name="Gigascience">
        <title>De novo genome assembly of the endangered Acer yangbiense, a plant species with extremely small populations endemic to Yunnan Province, China.</title>
        <authorList>
            <person name="Yang J."/>
            <person name="Wariss H.M."/>
            <person name="Tao L."/>
            <person name="Zhang R."/>
            <person name="Yun Q."/>
            <person name="Hollingsworth P."/>
            <person name="Dao Z."/>
            <person name="Luo G."/>
            <person name="Guo H."/>
            <person name="Ma Y."/>
            <person name="Sun W."/>
        </authorList>
    </citation>
    <scope>NUCLEOTIDE SEQUENCE [LARGE SCALE GENOMIC DNA]</scope>
    <source>
        <strain evidence="3">cv. Malutang</strain>
    </source>
</reference>
<evidence type="ECO:0000313" key="2">
    <source>
        <dbReference type="EMBL" id="TXG60691.1"/>
    </source>
</evidence>
<proteinExistence type="predicted"/>
<evidence type="ECO:0000259" key="1">
    <source>
        <dbReference type="Pfam" id="PF14111"/>
    </source>
</evidence>
<accession>A0A5C7HUC6</accession>
<dbReference type="AlphaFoldDB" id="A0A5C7HUC6"/>
<protein>
    <recommendedName>
        <fullName evidence="1">DUF4283 domain-containing protein</fullName>
    </recommendedName>
</protein>
<dbReference type="PANTHER" id="PTHR31286:SF167">
    <property type="entry name" value="OS09G0268800 PROTEIN"/>
    <property type="match status" value="1"/>
</dbReference>
<dbReference type="Pfam" id="PF14111">
    <property type="entry name" value="DUF4283"/>
    <property type="match status" value="1"/>
</dbReference>
<dbReference type="EMBL" id="VAHF01000006">
    <property type="protein sequence ID" value="TXG60691.1"/>
    <property type="molecule type" value="Genomic_DNA"/>
</dbReference>
<name>A0A5C7HUC6_9ROSI</name>
<keyword evidence="3" id="KW-1185">Reference proteome</keyword>
<feature type="domain" description="DUF4283" evidence="1">
    <location>
        <begin position="35"/>
        <end position="109"/>
    </location>
</feature>